<dbReference type="SUPFAM" id="SSF55811">
    <property type="entry name" value="Nudix"/>
    <property type="match status" value="1"/>
</dbReference>
<dbReference type="PRINTS" id="PR00502">
    <property type="entry name" value="NUDIXFAMILY"/>
</dbReference>
<reference evidence="4 5" key="1">
    <citation type="submission" date="2019-03" db="EMBL/GenBank/DDBJ databases">
        <title>Genomic Encyclopedia of Type Strains, Phase IV (KMG-IV): sequencing the most valuable type-strain genomes for metagenomic binning, comparative biology and taxonomic classification.</title>
        <authorList>
            <person name="Goeker M."/>
        </authorList>
    </citation>
    <scope>NUCLEOTIDE SEQUENCE [LARGE SCALE GENOMIC DNA]</scope>
    <source>
        <strain evidence="4 5">DSM 100059</strain>
    </source>
</reference>
<dbReference type="PANTHER" id="PTHR43046:SF16">
    <property type="entry name" value="ADP-RIBOSE PYROPHOSPHATASE YJHB-RELATED"/>
    <property type="match status" value="1"/>
</dbReference>
<keyword evidence="2" id="KW-0378">Hydrolase</keyword>
<evidence type="ECO:0000256" key="1">
    <source>
        <dbReference type="ARBA" id="ARBA00001946"/>
    </source>
</evidence>
<comment type="caution">
    <text evidence="4">The sequence shown here is derived from an EMBL/GenBank/DDBJ whole genome shotgun (WGS) entry which is preliminary data.</text>
</comment>
<name>A0A4R8DTH3_9BACT</name>
<dbReference type="InterPro" id="IPR015797">
    <property type="entry name" value="NUDIX_hydrolase-like_dom_sf"/>
</dbReference>
<proteinExistence type="predicted"/>
<dbReference type="InterPro" id="IPR000086">
    <property type="entry name" value="NUDIX_hydrolase_dom"/>
</dbReference>
<dbReference type="InterPro" id="IPR020476">
    <property type="entry name" value="Nudix_hydrolase"/>
</dbReference>
<organism evidence="4 5">
    <name type="scientific">Dinghuibacter silviterrae</name>
    <dbReference type="NCBI Taxonomy" id="1539049"/>
    <lineage>
        <taxon>Bacteria</taxon>
        <taxon>Pseudomonadati</taxon>
        <taxon>Bacteroidota</taxon>
        <taxon>Chitinophagia</taxon>
        <taxon>Chitinophagales</taxon>
        <taxon>Chitinophagaceae</taxon>
        <taxon>Dinghuibacter</taxon>
    </lineage>
</organism>
<dbReference type="GO" id="GO:0016787">
    <property type="term" value="F:hydrolase activity"/>
    <property type="evidence" value="ECO:0007669"/>
    <property type="project" value="UniProtKB-KW"/>
</dbReference>
<feature type="domain" description="Nudix hydrolase" evidence="3">
    <location>
        <begin position="85"/>
        <end position="224"/>
    </location>
</feature>
<keyword evidence="5" id="KW-1185">Reference proteome</keyword>
<comment type="cofactor">
    <cofactor evidence="1">
        <name>Mg(2+)</name>
        <dbReference type="ChEBI" id="CHEBI:18420"/>
    </cofactor>
</comment>
<evidence type="ECO:0000256" key="2">
    <source>
        <dbReference type="ARBA" id="ARBA00022801"/>
    </source>
</evidence>
<dbReference type="InterPro" id="IPR059176">
    <property type="entry name" value="UDP-X_N"/>
</dbReference>
<evidence type="ECO:0000259" key="3">
    <source>
        <dbReference type="PROSITE" id="PS51462"/>
    </source>
</evidence>
<dbReference type="PANTHER" id="PTHR43046">
    <property type="entry name" value="GDP-MANNOSE MANNOSYL HYDROLASE"/>
    <property type="match status" value="1"/>
</dbReference>
<dbReference type="EMBL" id="SODV01000001">
    <property type="protein sequence ID" value="TDX01206.1"/>
    <property type="molecule type" value="Genomic_DNA"/>
</dbReference>
<dbReference type="PROSITE" id="PS51462">
    <property type="entry name" value="NUDIX"/>
    <property type="match status" value="1"/>
</dbReference>
<protein>
    <submittedName>
        <fullName evidence="4">ADP-ribose pyrophosphatase YjhB (NUDIX family)</fullName>
    </submittedName>
</protein>
<evidence type="ECO:0000313" key="4">
    <source>
        <dbReference type="EMBL" id="TDX01206.1"/>
    </source>
</evidence>
<accession>A0A4R8DTH3</accession>
<evidence type="ECO:0000313" key="5">
    <source>
        <dbReference type="Proteomes" id="UP000294498"/>
    </source>
</evidence>
<dbReference type="Pfam" id="PF12535">
    <property type="entry name" value="Nudix_N"/>
    <property type="match status" value="1"/>
</dbReference>
<dbReference type="Proteomes" id="UP000294498">
    <property type="component" value="Unassembled WGS sequence"/>
</dbReference>
<gene>
    <name evidence="4" type="ORF">EDB95_2238</name>
</gene>
<dbReference type="Gene3D" id="3.90.79.10">
    <property type="entry name" value="Nucleoside Triphosphate Pyrophosphohydrolase"/>
    <property type="match status" value="1"/>
</dbReference>
<sequence length="224" mass="25363">MYEAASSRRPPVFWSPLYLRMPSLLDHAKRIQALAQIGLTYSPNPYDLERYEELREIALQLMHEATGHPLEKLAAHYGDKKEYVTPKVDVRGVVFEGEKILLVKESADGLWSLPGGWADVGYTPKEVVAKEIKEETGLTVTPTRLLAVLDKRVHAHPPALEYTYKLFIECVNTSGTLTPSHDILDCGFFDEHHLPPLSLERVTPDQINLMYAHKRHPELAVTLD</sequence>
<dbReference type="Pfam" id="PF00293">
    <property type="entry name" value="NUDIX"/>
    <property type="match status" value="1"/>
</dbReference>
<dbReference type="Gene3D" id="6.10.250.1120">
    <property type="match status" value="1"/>
</dbReference>
<dbReference type="AlphaFoldDB" id="A0A4R8DTH3"/>